<accession>A0A5B2VKI8</accession>
<feature type="domain" description="HD/PDEase" evidence="1">
    <location>
        <begin position="26"/>
        <end position="141"/>
    </location>
</feature>
<gene>
    <name evidence="2" type="ORF">F0L74_22760</name>
</gene>
<dbReference type="SMART" id="SM00471">
    <property type="entry name" value="HDc"/>
    <property type="match status" value="1"/>
</dbReference>
<dbReference type="CDD" id="cd00077">
    <property type="entry name" value="HDc"/>
    <property type="match status" value="1"/>
</dbReference>
<organism evidence="2 3">
    <name type="scientific">Chitinophaga agrisoli</name>
    <dbReference type="NCBI Taxonomy" id="2607653"/>
    <lineage>
        <taxon>Bacteria</taxon>
        <taxon>Pseudomonadati</taxon>
        <taxon>Bacteroidota</taxon>
        <taxon>Chitinophagia</taxon>
        <taxon>Chitinophagales</taxon>
        <taxon>Chitinophagaceae</taxon>
        <taxon>Chitinophaga</taxon>
    </lineage>
</organism>
<dbReference type="Pfam" id="PF01966">
    <property type="entry name" value="HD"/>
    <property type="match status" value="1"/>
</dbReference>
<reference evidence="2 3" key="2">
    <citation type="submission" date="2019-09" db="EMBL/GenBank/DDBJ databases">
        <authorList>
            <person name="Jin C."/>
        </authorList>
    </citation>
    <scope>NUCLEOTIDE SEQUENCE [LARGE SCALE GENOMIC DNA]</scope>
    <source>
        <strain evidence="2 3">BN140078</strain>
    </source>
</reference>
<proteinExistence type="predicted"/>
<evidence type="ECO:0000313" key="3">
    <source>
        <dbReference type="Proteomes" id="UP000324611"/>
    </source>
</evidence>
<keyword evidence="3" id="KW-1185">Reference proteome</keyword>
<comment type="caution">
    <text evidence="2">The sequence shown here is derived from an EMBL/GenBank/DDBJ whole genome shotgun (WGS) entry which is preliminary data.</text>
</comment>
<dbReference type="SUPFAM" id="SSF109604">
    <property type="entry name" value="HD-domain/PDEase-like"/>
    <property type="match status" value="1"/>
</dbReference>
<dbReference type="Proteomes" id="UP000324611">
    <property type="component" value="Unassembled WGS sequence"/>
</dbReference>
<dbReference type="InterPro" id="IPR006674">
    <property type="entry name" value="HD_domain"/>
</dbReference>
<dbReference type="Gene3D" id="1.10.3210.10">
    <property type="entry name" value="Hypothetical protein af1432"/>
    <property type="match status" value="1"/>
</dbReference>
<dbReference type="InterPro" id="IPR003607">
    <property type="entry name" value="HD/PDEase_dom"/>
</dbReference>
<dbReference type="AlphaFoldDB" id="A0A5B2VKI8"/>
<dbReference type="EMBL" id="VUOC01000004">
    <property type="protein sequence ID" value="KAA2239036.1"/>
    <property type="molecule type" value="Genomic_DNA"/>
</dbReference>
<reference evidence="2 3" key="1">
    <citation type="submission" date="2019-09" db="EMBL/GenBank/DDBJ databases">
        <title>Chitinophaga ginsengihumi sp. nov., isolated from soil of ginseng rhizosphere.</title>
        <authorList>
            <person name="Lee J."/>
        </authorList>
    </citation>
    <scope>NUCLEOTIDE SEQUENCE [LARGE SCALE GENOMIC DNA]</scope>
    <source>
        <strain evidence="2 3">BN140078</strain>
    </source>
</reference>
<sequence>MEREELLKDMSAYVKGLFTTFANPLLLYHNLAHTQQVVKHAKEIAGHCMVEEELLFVLLTAAWFHDTGHLWGEMATHEERGVKIMQAYCRDKGVDEGAIEVIGQAIMATRMPVKPVTLVEMILCDADTYHLGTPEFRKMDALVWQELELRLQTTFNRKRQFTLRFIEGHNFYTAYCRALLGQQKEENIRLLKAGLPA</sequence>
<evidence type="ECO:0000259" key="1">
    <source>
        <dbReference type="SMART" id="SM00471"/>
    </source>
</evidence>
<dbReference type="RefSeq" id="WP_149840215.1">
    <property type="nucleotide sequence ID" value="NZ_VUOC01000004.1"/>
</dbReference>
<protein>
    <submittedName>
        <fullName evidence="2">HD domain-containing protein</fullName>
    </submittedName>
</protein>
<evidence type="ECO:0000313" key="2">
    <source>
        <dbReference type="EMBL" id="KAA2239036.1"/>
    </source>
</evidence>
<name>A0A5B2VKI8_9BACT</name>